<sequence>MSRMKDEETKARDNKVDNFRNNGGNFPDDAAALEKAAETVLAATRHALQQADTAIGADAKDAKLLADATSDALKAVGNAQEANDENNIARERYLKIISPDAVRTVAPRAAARLAAEMEAAIQAAMEADRAKSIAAEALENASELAEAYELAKASDLVDSNQDEEKTFLQSLLERAISLIQGIPSATERSSTLIAPASSPKAAFWDPNLVMAKVDEAWTVAKALVAKANGKEKNAKDAQSVLDAVAEMRRRVTTAIDKGDYSPRGKILAGLEADKERNLARRDMLPAILKPTAIREKTYNEANAALNKASIIVNSNSVGEKTQLQDILDYLKSAFENLVRPGETSSTPIEQSIRPREESSTSVIASARPTPTYSRRRAAPLTFGEQGNSNLPSAARLPPPPITESGLLGSLTDDDYTSGGKGSRRRHNNYKKTRKRRVNKIYSKRRKTNNRRKTLRR</sequence>
<feature type="compositionally biased region" description="Basic residues" evidence="1">
    <location>
        <begin position="421"/>
        <end position="456"/>
    </location>
</feature>
<dbReference type="AlphaFoldDB" id="A0A6C0DXU3"/>
<accession>A0A6C0DXU3</accession>
<organism evidence="2">
    <name type="scientific">viral metagenome</name>
    <dbReference type="NCBI Taxonomy" id="1070528"/>
    <lineage>
        <taxon>unclassified sequences</taxon>
        <taxon>metagenomes</taxon>
        <taxon>organismal metagenomes</taxon>
    </lineage>
</organism>
<feature type="compositionally biased region" description="Basic and acidic residues" evidence="1">
    <location>
        <begin position="1"/>
        <end position="18"/>
    </location>
</feature>
<evidence type="ECO:0000313" key="2">
    <source>
        <dbReference type="EMBL" id="QHT21140.1"/>
    </source>
</evidence>
<proteinExistence type="predicted"/>
<dbReference type="EMBL" id="MN739686">
    <property type="protein sequence ID" value="QHT21140.1"/>
    <property type="molecule type" value="Genomic_DNA"/>
</dbReference>
<feature type="region of interest" description="Disordered" evidence="1">
    <location>
        <begin position="1"/>
        <end position="27"/>
    </location>
</feature>
<feature type="region of interest" description="Disordered" evidence="1">
    <location>
        <begin position="340"/>
        <end position="456"/>
    </location>
</feature>
<protein>
    <submittedName>
        <fullName evidence="2">Uncharacterized protein</fullName>
    </submittedName>
</protein>
<feature type="compositionally biased region" description="Polar residues" evidence="1">
    <location>
        <begin position="359"/>
        <end position="372"/>
    </location>
</feature>
<evidence type="ECO:0000256" key="1">
    <source>
        <dbReference type="SAM" id="MobiDB-lite"/>
    </source>
</evidence>
<name>A0A6C0DXU3_9ZZZZ</name>
<reference evidence="2" key="1">
    <citation type="journal article" date="2020" name="Nature">
        <title>Giant virus diversity and host interactions through global metagenomics.</title>
        <authorList>
            <person name="Schulz F."/>
            <person name="Roux S."/>
            <person name="Paez-Espino D."/>
            <person name="Jungbluth S."/>
            <person name="Walsh D.A."/>
            <person name="Denef V.J."/>
            <person name="McMahon K.D."/>
            <person name="Konstantinidis K.T."/>
            <person name="Eloe-Fadrosh E.A."/>
            <person name="Kyrpides N.C."/>
            <person name="Woyke T."/>
        </authorList>
    </citation>
    <scope>NUCLEOTIDE SEQUENCE</scope>
    <source>
        <strain evidence="2">GVMAG-M-3300023174-75</strain>
    </source>
</reference>